<dbReference type="Gene3D" id="2.70.70.10">
    <property type="entry name" value="Glucose Permease (Domain IIA)"/>
    <property type="match status" value="1"/>
</dbReference>
<dbReference type="SUPFAM" id="SSF51261">
    <property type="entry name" value="Duplicated hybrid motif"/>
    <property type="match status" value="1"/>
</dbReference>
<name>A0AAW9FKS5_9HYPH</name>
<dbReference type="InterPro" id="IPR011055">
    <property type="entry name" value="Dup_hybrid_motif"/>
</dbReference>
<evidence type="ECO:0000313" key="4">
    <source>
        <dbReference type="EMBL" id="MDX8332366.1"/>
    </source>
</evidence>
<dbReference type="EMBL" id="JAVRAF010000014">
    <property type="protein sequence ID" value="MDX8305157.1"/>
    <property type="molecule type" value="Genomic_DNA"/>
</dbReference>
<evidence type="ECO:0000256" key="1">
    <source>
        <dbReference type="SAM" id="MobiDB-lite"/>
    </source>
</evidence>
<feature type="domain" description="M23ase beta-sheet core" evidence="2">
    <location>
        <begin position="238"/>
        <end position="344"/>
    </location>
</feature>
<proteinExistence type="predicted"/>
<keyword evidence="3" id="KW-0378">Hydrolase</keyword>
<dbReference type="RefSeq" id="WP_234625054.1">
    <property type="nucleotide sequence ID" value="NZ_CP192770.1"/>
</dbReference>
<dbReference type="InterPro" id="IPR050570">
    <property type="entry name" value="Cell_wall_metabolism_enzyme"/>
</dbReference>
<dbReference type="GO" id="GO:0004222">
    <property type="term" value="F:metalloendopeptidase activity"/>
    <property type="evidence" value="ECO:0007669"/>
    <property type="project" value="TreeGrafter"/>
</dbReference>
<dbReference type="InterPro" id="IPR016047">
    <property type="entry name" value="M23ase_b-sheet_dom"/>
</dbReference>
<sequence length="516" mass="53394">MRYILQTAILAVIVFLAYVAPSQARSYLAPNTQYSQAQIQTMFENSGNSYLAQNASTFAAMSYKVESMGGNSAIYNGSCCTGLMQMNQGNLATFCDCTSAQYAAMSGQQQINIYAQYYESIANAGSVQTLLDMQANGESVGGYKVDSAMVAACIQLGVGNCQKSIDNGCVGVSSSAGGDGSVNICTMAAKAGGTTGGGGSNAGGQMACLVPLMKDNGVQLMSPYGADRSNRPGASKGMHQGLDIVNGFTGGNVENNPIYAGHGGKTTFRLNGAGGNWVSVRAENDKYNTVYYHLAHKDLDTFRQQNPTVAAGDTIGYMGNTGTSGEGHGTGGTHLHLGMTVRGSVLQSAGAGGRVMATGACPTCGSKSRPPLSASEISSAANDSWYFVNPEPFLDKQIPVPAALQSGYPGYFSERADPSKTLPTTCSLDPAIATSQPMSTGSGTSVSNAEAGLGSYRNEGEDFASSQASGDTRSIYLDLARVALDEAQAASLGMSAQNQLASAVAHMIVNEQRTSR</sequence>
<comment type="caution">
    <text evidence="3">The sequence shown here is derived from an EMBL/GenBank/DDBJ whole genome shotgun (WGS) entry which is preliminary data.</text>
</comment>
<gene>
    <name evidence="3" type="ORF">RMR22_23185</name>
    <name evidence="4" type="ORF">RMS29_24470</name>
</gene>
<dbReference type="CDD" id="cd12797">
    <property type="entry name" value="M23_peptidase"/>
    <property type="match status" value="1"/>
</dbReference>
<evidence type="ECO:0000259" key="2">
    <source>
        <dbReference type="Pfam" id="PF01551"/>
    </source>
</evidence>
<dbReference type="PANTHER" id="PTHR21666">
    <property type="entry name" value="PEPTIDASE-RELATED"/>
    <property type="match status" value="1"/>
</dbReference>
<dbReference type="EC" id="3.4.-.-" evidence="3"/>
<protein>
    <submittedName>
        <fullName evidence="3">M23 family metallopeptidase</fullName>
        <ecNumber evidence="3">3.4.-.-</ecNumber>
    </submittedName>
</protein>
<evidence type="ECO:0000313" key="5">
    <source>
        <dbReference type="Proteomes" id="UP001277561"/>
    </source>
</evidence>
<reference evidence="3 5" key="1">
    <citation type="journal article" date="2023" name="Phytobiomes J">
        <title>Deciphering the key players within the bacterial microbiota associated with aerial crown gall tumors on rhododendron: Insights into the gallobiome.</title>
        <authorList>
            <person name="Kuzmanovic N."/>
            <person name="Nesme J."/>
            <person name="Wolf J."/>
            <person name="Neumann-Schaal M."/>
            <person name="Petersen J."/>
            <person name="Fernandez-Gnecco G."/>
            <person name="Sproeer C."/>
            <person name="Bunk B."/>
            <person name="Overmann J."/>
            <person name="Sorensen S.J."/>
            <person name="Idczak E."/>
            <person name="Smalla K."/>
        </authorList>
    </citation>
    <scope>NUCLEOTIDE SEQUENCE</scope>
    <source>
        <strain evidence="3">Rho-11.1</strain>
        <strain evidence="4">Rho-14.1</strain>
        <strain evidence="5">rho-14.1</strain>
    </source>
</reference>
<feature type="compositionally biased region" description="Polar residues" evidence="1">
    <location>
        <begin position="422"/>
        <end position="448"/>
    </location>
</feature>
<dbReference type="EMBL" id="JAVRAD010000017">
    <property type="protein sequence ID" value="MDX8332366.1"/>
    <property type="molecule type" value="Genomic_DNA"/>
</dbReference>
<accession>A0AAW9FKS5</accession>
<feature type="region of interest" description="Disordered" evidence="1">
    <location>
        <begin position="422"/>
        <end position="467"/>
    </location>
</feature>
<dbReference type="AlphaFoldDB" id="A0AAW9FKS5"/>
<dbReference type="Proteomes" id="UP001277561">
    <property type="component" value="Unassembled WGS sequence"/>
</dbReference>
<dbReference type="PANTHER" id="PTHR21666:SF270">
    <property type="entry name" value="MUREIN HYDROLASE ACTIVATOR ENVC"/>
    <property type="match status" value="1"/>
</dbReference>
<keyword evidence="5" id="KW-1185">Reference proteome</keyword>
<evidence type="ECO:0000313" key="3">
    <source>
        <dbReference type="EMBL" id="MDX8305157.1"/>
    </source>
</evidence>
<organism evidence="3">
    <name type="scientific">Agrobacterium rosae</name>
    <dbReference type="NCBI Taxonomy" id="1972867"/>
    <lineage>
        <taxon>Bacteria</taxon>
        <taxon>Pseudomonadati</taxon>
        <taxon>Pseudomonadota</taxon>
        <taxon>Alphaproteobacteria</taxon>
        <taxon>Hyphomicrobiales</taxon>
        <taxon>Rhizobiaceae</taxon>
        <taxon>Rhizobium/Agrobacterium group</taxon>
        <taxon>Agrobacterium</taxon>
    </lineage>
</organism>
<dbReference type="Pfam" id="PF01551">
    <property type="entry name" value="Peptidase_M23"/>
    <property type="match status" value="1"/>
</dbReference>